<keyword evidence="1" id="KW-0472">Membrane</keyword>
<sequence>MSRKVKILFLIGLLLIIVILIYILSIKSTNNFTKTTLVNSPTTTAITDGGENKSINIDYPINDSVYFPHYLNNYIYFVSGTDGKFYKFDLLSGENTSYDLGNNLASIQQLIWSPQSTKVLIDTYNEIKSTTKYYIFDFSKNQLRSVKQNISSGVWKDENNLIYCIQENDSSTLGSVNMTLGTVSTIPKLINSCDSLKHYSALNNSVFFLSNKSEVLSNLVEFNFNTLRENIAFQDDYLNSILSPDNQQLLIENSNNLEKNAHLLNLTTMGVSQIPQKINIDQTVWKDENNLLILTVNKNQSQNYELTINNYDIIDNKLSPVSETKTFNEEISPKLVSFSNNKFYIFLNNSVLSLSLK</sequence>
<name>A0A2M7W598_9BACT</name>
<evidence type="ECO:0000313" key="2">
    <source>
        <dbReference type="EMBL" id="PJA20670.1"/>
    </source>
</evidence>
<organism evidence="2 3">
    <name type="scientific">Candidatus Berkelbacteria bacterium CG_4_10_14_0_2_um_filter_35_9_33_12</name>
    <dbReference type="NCBI Taxonomy" id="1974499"/>
    <lineage>
        <taxon>Bacteria</taxon>
        <taxon>Candidatus Berkelbacteria</taxon>
    </lineage>
</organism>
<gene>
    <name evidence="2" type="ORF">COX60_01085</name>
</gene>
<comment type="caution">
    <text evidence="2">The sequence shown here is derived from an EMBL/GenBank/DDBJ whole genome shotgun (WGS) entry which is preliminary data.</text>
</comment>
<dbReference type="EMBL" id="PFQF01000020">
    <property type="protein sequence ID" value="PJA20670.1"/>
    <property type="molecule type" value="Genomic_DNA"/>
</dbReference>
<keyword evidence="1" id="KW-0812">Transmembrane</keyword>
<proteinExistence type="predicted"/>
<dbReference type="Proteomes" id="UP000230137">
    <property type="component" value="Unassembled WGS sequence"/>
</dbReference>
<reference evidence="3" key="1">
    <citation type="submission" date="2017-09" db="EMBL/GenBank/DDBJ databases">
        <title>Depth-based differentiation of microbial function through sediment-hosted aquifers and enrichment of novel symbionts in the deep terrestrial subsurface.</title>
        <authorList>
            <person name="Probst A.J."/>
            <person name="Ladd B."/>
            <person name="Jarett J.K."/>
            <person name="Geller-Mcgrath D.E."/>
            <person name="Sieber C.M.K."/>
            <person name="Emerson J.B."/>
            <person name="Anantharaman K."/>
            <person name="Thomas B.C."/>
            <person name="Malmstrom R."/>
            <person name="Stieglmeier M."/>
            <person name="Klingl A."/>
            <person name="Woyke T."/>
            <person name="Ryan C.M."/>
            <person name="Banfield J.F."/>
        </authorList>
    </citation>
    <scope>NUCLEOTIDE SEQUENCE [LARGE SCALE GENOMIC DNA]</scope>
</reference>
<protein>
    <recommendedName>
        <fullName evidence="4">Dipeptidylpeptidase IV N-terminal domain-containing protein</fullName>
    </recommendedName>
</protein>
<dbReference type="SUPFAM" id="SSF69304">
    <property type="entry name" value="Tricorn protease N-terminal domain"/>
    <property type="match status" value="1"/>
</dbReference>
<evidence type="ECO:0000313" key="3">
    <source>
        <dbReference type="Proteomes" id="UP000230137"/>
    </source>
</evidence>
<dbReference type="AlphaFoldDB" id="A0A2M7W598"/>
<feature type="transmembrane region" description="Helical" evidence="1">
    <location>
        <begin position="7"/>
        <end position="25"/>
    </location>
</feature>
<accession>A0A2M7W598</accession>
<evidence type="ECO:0000256" key="1">
    <source>
        <dbReference type="SAM" id="Phobius"/>
    </source>
</evidence>
<evidence type="ECO:0008006" key="4">
    <source>
        <dbReference type="Google" id="ProtNLM"/>
    </source>
</evidence>
<keyword evidence="1" id="KW-1133">Transmembrane helix</keyword>